<sequence length="218" mass="25738">MEAHQQFNFIDPLWIPSSGRSLCPDDKIKKIIDIINSLTQILVKQLVPDFDLKITQYHIKRSFPAWWQTFKKDWDKAVNTNIEFGMDKRYHIDAINWICSYPAYFHSLYILCKHLVAKKNISPAFMEIKQRYDYPLIFFDEESCPDSGNLQNVELVERNSAKNEIEVKLAYYEKVFNSALKLYQKEKDNAQFVKSFNTFMKLVVKSIKECEKKPNACT</sequence>
<dbReference type="VEuPathDB" id="FungiDB:RhiirA1_477725"/>
<comment type="caution">
    <text evidence="1">The sequence shown here is derived from an EMBL/GenBank/DDBJ whole genome shotgun (WGS) entry which is preliminary data.</text>
</comment>
<dbReference type="VEuPathDB" id="FungiDB:FUN_016942"/>
<organism evidence="1 2">
    <name type="scientific">Rhizophagus irregularis</name>
    <dbReference type="NCBI Taxonomy" id="588596"/>
    <lineage>
        <taxon>Eukaryota</taxon>
        <taxon>Fungi</taxon>
        <taxon>Fungi incertae sedis</taxon>
        <taxon>Mucoromycota</taxon>
        <taxon>Glomeromycotina</taxon>
        <taxon>Glomeromycetes</taxon>
        <taxon>Glomerales</taxon>
        <taxon>Glomeraceae</taxon>
        <taxon>Rhizophagus</taxon>
    </lineage>
</organism>
<dbReference type="EMBL" id="LLXI01001590">
    <property type="protein sequence ID" value="PKY54360.1"/>
    <property type="molecule type" value="Genomic_DNA"/>
</dbReference>
<proteinExistence type="predicted"/>
<name>A0A2I1H656_9GLOM</name>
<protein>
    <submittedName>
        <fullName evidence="1">Uncharacterized protein</fullName>
    </submittedName>
</protein>
<evidence type="ECO:0000313" key="1">
    <source>
        <dbReference type="EMBL" id="PKY54360.1"/>
    </source>
</evidence>
<gene>
    <name evidence="1" type="ORF">RhiirA4_473128</name>
</gene>
<reference evidence="1 2" key="1">
    <citation type="submission" date="2015-10" db="EMBL/GenBank/DDBJ databases">
        <title>Genome analyses suggest a sexual origin of heterokaryosis in a supposedly ancient asexual fungus.</title>
        <authorList>
            <person name="Ropars J."/>
            <person name="Sedzielewska K."/>
            <person name="Noel J."/>
            <person name="Charron P."/>
            <person name="Farinelli L."/>
            <person name="Marton T."/>
            <person name="Kruger M."/>
            <person name="Pelin A."/>
            <person name="Brachmann A."/>
            <person name="Corradi N."/>
        </authorList>
    </citation>
    <scope>NUCLEOTIDE SEQUENCE [LARGE SCALE GENOMIC DNA]</scope>
    <source>
        <strain evidence="1 2">A4</strain>
    </source>
</reference>
<dbReference type="Proteomes" id="UP000234323">
    <property type="component" value="Unassembled WGS sequence"/>
</dbReference>
<dbReference type="AlphaFoldDB" id="A0A2I1H656"/>
<accession>A0A2I1H656</accession>
<evidence type="ECO:0000313" key="2">
    <source>
        <dbReference type="Proteomes" id="UP000234323"/>
    </source>
</evidence>
<keyword evidence="2" id="KW-1185">Reference proteome</keyword>